<proteinExistence type="predicted"/>
<sequence length="220" mass="23377">MLGWFGISERGAARTQVEEPAGVQSGLLSGTRVATGHGWRPVQALCAGDRVVTFDAGVQPLCGVTRIPVWTGEGACPSRFWPLDVGRGVLGNRAPVRVMPHQVLMLESDLAETLWGDPFALLPGVALEAVPGVTRVPPTQGAEVVVLHFESEQVIFAENGLMALCPASCNLLDYAQEHAGPRYHVLPLAEARGLVLAMARLETSTTLQDGVTPPGPRVFV</sequence>
<accession>A0A1V0RU21</accession>
<keyword evidence="3" id="KW-1185">Reference proteome</keyword>
<feature type="domain" description="Hedgehog/Intein (Hint)" evidence="1">
    <location>
        <begin position="27"/>
        <end position="159"/>
    </location>
</feature>
<dbReference type="Pfam" id="PF13403">
    <property type="entry name" value="Hint_2"/>
    <property type="match status" value="1"/>
</dbReference>
<dbReference type="EMBL" id="CP020474">
    <property type="protein sequence ID" value="ARE85254.1"/>
    <property type="molecule type" value="Genomic_DNA"/>
</dbReference>
<dbReference type="Proteomes" id="UP000192273">
    <property type="component" value="Chromosome"/>
</dbReference>
<evidence type="ECO:0000313" key="3">
    <source>
        <dbReference type="Proteomes" id="UP000192273"/>
    </source>
</evidence>
<dbReference type="InterPro" id="IPR028992">
    <property type="entry name" value="Hedgehog/Intein_dom"/>
</dbReference>
<dbReference type="KEGG" id="rmm:ROSMUCSMR3_03805"/>
<name>A0A1V0RU21_9RHOB</name>
<evidence type="ECO:0000259" key="1">
    <source>
        <dbReference type="Pfam" id="PF13403"/>
    </source>
</evidence>
<reference evidence="2 3" key="1">
    <citation type="submission" date="2017-03" db="EMBL/GenBank/DDBJ databases">
        <title>Genome Sequence of Roseovarius mucosus strain SMR3 Isolated from a culture of the Diatom Skeletonema marinoi.</title>
        <authorList>
            <person name="Topel M."/>
            <person name="Pinder M."/>
            <person name="Johansson O.N."/>
            <person name="Kourtchenko O."/>
            <person name="Godhe A."/>
            <person name="Clarke A.K."/>
        </authorList>
    </citation>
    <scope>NUCLEOTIDE SEQUENCE [LARGE SCALE GENOMIC DNA]</scope>
    <source>
        <strain evidence="2 3">SMR3</strain>
    </source>
</reference>
<dbReference type="RefSeq" id="WP_237183485.1">
    <property type="nucleotide sequence ID" value="NZ_CP020474.1"/>
</dbReference>
<dbReference type="AlphaFoldDB" id="A0A1V0RU21"/>
<evidence type="ECO:0000313" key="2">
    <source>
        <dbReference type="EMBL" id="ARE85254.1"/>
    </source>
</evidence>
<protein>
    <submittedName>
        <fullName evidence="2">Hint domain protein</fullName>
    </submittedName>
</protein>
<gene>
    <name evidence="2" type="ORF">ROSMUCSMR3_03805</name>
</gene>
<organism evidence="2 3">
    <name type="scientific">Roseovarius mucosus</name>
    <dbReference type="NCBI Taxonomy" id="215743"/>
    <lineage>
        <taxon>Bacteria</taxon>
        <taxon>Pseudomonadati</taxon>
        <taxon>Pseudomonadota</taxon>
        <taxon>Alphaproteobacteria</taxon>
        <taxon>Rhodobacterales</taxon>
        <taxon>Roseobacteraceae</taxon>
        <taxon>Roseovarius</taxon>
    </lineage>
</organism>